<keyword evidence="2" id="KW-0812">Transmembrane</keyword>
<evidence type="ECO:0000313" key="6">
    <source>
        <dbReference type="EMBL" id="RGK48695.1"/>
    </source>
</evidence>
<feature type="transmembrane region" description="Helical" evidence="2">
    <location>
        <begin position="7"/>
        <end position="28"/>
    </location>
</feature>
<dbReference type="Proteomes" id="UP000261208">
    <property type="component" value="Unassembled WGS sequence"/>
</dbReference>
<reference evidence="4 13" key="2">
    <citation type="submission" date="2020-04" db="EMBL/GenBank/DDBJ databases">
        <authorList>
            <person name="Hitch T.C.A."/>
            <person name="Wylensek D."/>
            <person name="Clavel T."/>
        </authorList>
    </citation>
    <scope>NUCLEOTIDE SEQUENCE [LARGE SCALE GENOMIC DNA]</scope>
    <source>
        <strain evidence="4 13">BSM-383-APC-5F</strain>
    </source>
</reference>
<evidence type="ECO:0000259" key="3">
    <source>
        <dbReference type="Pfam" id="PF00892"/>
    </source>
</evidence>
<feature type="transmembrane region" description="Helical" evidence="2">
    <location>
        <begin position="212"/>
        <end position="231"/>
    </location>
</feature>
<comment type="caution">
    <text evidence="5">The sequence shown here is derived from an EMBL/GenBank/DDBJ whole genome shotgun (WGS) entry which is preliminary data.</text>
</comment>
<dbReference type="EMBL" id="QSOI01000003">
    <property type="protein sequence ID" value="RGI85785.1"/>
    <property type="molecule type" value="Genomic_DNA"/>
</dbReference>
<feature type="domain" description="EamA" evidence="3">
    <location>
        <begin position="150"/>
        <end position="283"/>
    </location>
</feature>
<feature type="transmembrane region" description="Helical" evidence="2">
    <location>
        <begin position="243"/>
        <end position="262"/>
    </location>
</feature>
<feature type="transmembrane region" description="Helical" evidence="2">
    <location>
        <begin position="268"/>
        <end position="287"/>
    </location>
</feature>
<dbReference type="Proteomes" id="UP000580130">
    <property type="component" value="Unassembled WGS sequence"/>
</dbReference>
<dbReference type="InterPro" id="IPR000620">
    <property type="entry name" value="EamA_dom"/>
</dbReference>
<protein>
    <submittedName>
        <fullName evidence="5">DMT family transporter</fullName>
    </submittedName>
</protein>
<dbReference type="AlphaFoldDB" id="A0A3E4F979"/>
<dbReference type="Proteomes" id="UP000260664">
    <property type="component" value="Unassembled WGS sequence"/>
</dbReference>
<dbReference type="GO" id="GO:0016020">
    <property type="term" value="C:membrane"/>
    <property type="evidence" value="ECO:0007669"/>
    <property type="project" value="InterPro"/>
</dbReference>
<evidence type="ECO:0000313" key="13">
    <source>
        <dbReference type="Proteomes" id="UP000580130"/>
    </source>
</evidence>
<dbReference type="EMBL" id="QRUK01000008">
    <property type="protein sequence ID" value="RGR59378.1"/>
    <property type="molecule type" value="Genomic_DNA"/>
</dbReference>
<name>A0A3E4F979_9FIRM</name>
<feature type="transmembrane region" description="Helical" evidence="2">
    <location>
        <begin position="183"/>
        <end position="206"/>
    </location>
</feature>
<feature type="transmembrane region" description="Helical" evidence="2">
    <location>
        <begin position="149"/>
        <end position="171"/>
    </location>
</feature>
<dbReference type="RefSeq" id="WP_117494480.1">
    <property type="nucleotide sequence ID" value="NZ_JABAFX010000002.1"/>
</dbReference>
<dbReference type="EMBL" id="JABAFX010000002">
    <property type="protein sequence ID" value="NME56148.1"/>
    <property type="molecule type" value="Genomic_DNA"/>
</dbReference>
<evidence type="ECO:0000256" key="2">
    <source>
        <dbReference type="SAM" id="Phobius"/>
    </source>
</evidence>
<dbReference type="EMBL" id="QRHN01000020">
    <property type="protein sequence ID" value="RHF76700.1"/>
    <property type="molecule type" value="Genomic_DNA"/>
</dbReference>
<dbReference type="EMBL" id="QSQQ01000007">
    <property type="protein sequence ID" value="RGK48695.1"/>
    <property type="molecule type" value="Genomic_DNA"/>
</dbReference>
<evidence type="ECO:0000256" key="1">
    <source>
        <dbReference type="ARBA" id="ARBA00007362"/>
    </source>
</evidence>
<evidence type="ECO:0000313" key="8">
    <source>
        <dbReference type="EMBL" id="RHF76700.1"/>
    </source>
</evidence>
<dbReference type="Proteomes" id="UP000283652">
    <property type="component" value="Unassembled WGS sequence"/>
</dbReference>
<dbReference type="PANTHER" id="PTHR22911:SF137">
    <property type="entry name" value="SOLUTE CARRIER FAMILY 35 MEMBER G2-RELATED"/>
    <property type="match status" value="1"/>
</dbReference>
<feature type="transmembrane region" description="Helical" evidence="2">
    <location>
        <begin position="72"/>
        <end position="90"/>
    </location>
</feature>
<feature type="transmembrane region" description="Helical" evidence="2">
    <location>
        <begin position="124"/>
        <end position="143"/>
    </location>
</feature>
<gene>
    <name evidence="8" type="ORF">DW658_13130</name>
    <name evidence="7" type="ORF">DWY33_06040</name>
    <name evidence="6" type="ORF">DXD10_07010</name>
    <name evidence="5" type="ORF">DXD84_03590</name>
    <name evidence="4" type="ORF">HF855_01585</name>
</gene>
<proteinExistence type="inferred from homology"/>
<evidence type="ECO:0000313" key="12">
    <source>
        <dbReference type="Proteomes" id="UP000285666"/>
    </source>
</evidence>
<dbReference type="PANTHER" id="PTHR22911">
    <property type="entry name" value="ACYL-MALONYL CONDENSING ENZYME-RELATED"/>
    <property type="match status" value="1"/>
</dbReference>
<dbReference type="InterPro" id="IPR037185">
    <property type="entry name" value="EmrE-like"/>
</dbReference>
<evidence type="ECO:0000313" key="11">
    <source>
        <dbReference type="Proteomes" id="UP000283652"/>
    </source>
</evidence>
<comment type="similarity">
    <text evidence="1">Belongs to the EamA transporter family.</text>
</comment>
<evidence type="ECO:0000313" key="4">
    <source>
        <dbReference type="EMBL" id="NME56148.1"/>
    </source>
</evidence>
<sequence>MNTRVKGFIYLLLSAVYFGFMPLLVKVICADGSTIVGALFLRFALAIIPLYIYLKVRKVPMELSVEEGKKILCVTVFGYGITALLLYSAYDYMPSGMATVIHFGYPVFVLLGSLIFLRRRVPKLKIVCVGLCMIGIFLSYAGSGGEAKPMGFVFALISGMTYAFYILYLEVGGLQDIPAMKMIFYMNIVGSIMVFLIGKVSGSFVLHMNVNAWIAAFVLSLGAAFIGVGFFQYGVQYVGAQDAAILSTFEPVTSMIVGILVLHESASLSSMAGCILILISVTATAFAKS</sequence>
<keyword evidence="2" id="KW-1133">Transmembrane helix</keyword>
<feature type="transmembrane region" description="Helical" evidence="2">
    <location>
        <begin position="34"/>
        <end position="52"/>
    </location>
</feature>
<keyword evidence="2" id="KW-0472">Membrane</keyword>
<evidence type="ECO:0000313" key="10">
    <source>
        <dbReference type="Proteomes" id="UP000261208"/>
    </source>
</evidence>
<reference evidence="9 10" key="1">
    <citation type="submission" date="2018-08" db="EMBL/GenBank/DDBJ databases">
        <title>A genome reference for cultivated species of the human gut microbiota.</title>
        <authorList>
            <person name="Zou Y."/>
            <person name="Xue W."/>
            <person name="Luo G."/>
        </authorList>
    </citation>
    <scope>NUCLEOTIDE SEQUENCE [LARGE SCALE GENOMIC DNA]</scope>
    <source>
        <strain evidence="7 11">AF25-11</strain>
        <strain evidence="8 12">AM23-7AC</strain>
        <strain evidence="6 10">TF11-11</strain>
        <strain evidence="5 9">TM09-19AC</strain>
    </source>
</reference>
<accession>A0A3E4F979</accession>
<evidence type="ECO:0000313" key="7">
    <source>
        <dbReference type="EMBL" id="RGR59378.1"/>
    </source>
</evidence>
<organism evidence="5 9">
    <name type="scientific">Dorea formicigenerans</name>
    <dbReference type="NCBI Taxonomy" id="39486"/>
    <lineage>
        <taxon>Bacteria</taxon>
        <taxon>Bacillati</taxon>
        <taxon>Bacillota</taxon>
        <taxon>Clostridia</taxon>
        <taxon>Lachnospirales</taxon>
        <taxon>Lachnospiraceae</taxon>
        <taxon>Dorea</taxon>
    </lineage>
</organism>
<dbReference type="SUPFAM" id="SSF103481">
    <property type="entry name" value="Multidrug resistance efflux transporter EmrE"/>
    <property type="match status" value="2"/>
</dbReference>
<feature type="domain" description="EamA" evidence="3">
    <location>
        <begin position="6"/>
        <end position="140"/>
    </location>
</feature>
<dbReference type="Pfam" id="PF00892">
    <property type="entry name" value="EamA"/>
    <property type="match status" value="2"/>
</dbReference>
<dbReference type="Proteomes" id="UP000285666">
    <property type="component" value="Unassembled WGS sequence"/>
</dbReference>
<evidence type="ECO:0000313" key="9">
    <source>
        <dbReference type="Proteomes" id="UP000260664"/>
    </source>
</evidence>
<evidence type="ECO:0000313" key="5">
    <source>
        <dbReference type="EMBL" id="RGI85785.1"/>
    </source>
</evidence>
<feature type="transmembrane region" description="Helical" evidence="2">
    <location>
        <begin position="96"/>
        <end position="117"/>
    </location>
</feature>